<keyword evidence="2" id="KW-1185">Reference proteome</keyword>
<reference evidence="1 2" key="1">
    <citation type="submission" date="2015-06" db="EMBL/GenBank/DDBJ databases">
        <title>Genome sequence of Pseudoalteromonas peptidolytica.</title>
        <authorList>
            <person name="Xie B.-B."/>
            <person name="Rong J.-C."/>
            <person name="Qin Q.-L."/>
            <person name="Zhang Y.-Z."/>
        </authorList>
    </citation>
    <scope>NUCLEOTIDE SEQUENCE [LARGE SCALE GENOMIC DNA]</scope>
    <source>
        <strain evidence="1 2">F12-50-A1</strain>
    </source>
</reference>
<protein>
    <submittedName>
        <fullName evidence="1">Uncharacterized protein</fullName>
    </submittedName>
</protein>
<accession>A0A8I0MUA1</accession>
<dbReference type="EMBL" id="AQHF01000020">
    <property type="protein sequence ID" value="MBE0346014.1"/>
    <property type="molecule type" value="Genomic_DNA"/>
</dbReference>
<dbReference type="AlphaFoldDB" id="A0A8I0MUA1"/>
<proteinExistence type="predicted"/>
<gene>
    <name evidence="1" type="ORF">PPEP_a1020</name>
</gene>
<evidence type="ECO:0000313" key="1">
    <source>
        <dbReference type="EMBL" id="MBE0346014.1"/>
    </source>
</evidence>
<name>A0A8I0MUA1_9GAMM</name>
<dbReference type="Proteomes" id="UP000660708">
    <property type="component" value="Unassembled WGS sequence"/>
</dbReference>
<evidence type="ECO:0000313" key="2">
    <source>
        <dbReference type="Proteomes" id="UP000660708"/>
    </source>
</evidence>
<organism evidence="1 2">
    <name type="scientific">Pseudoalteromonas peptidolytica F12-50-A1</name>
    <dbReference type="NCBI Taxonomy" id="1315280"/>
    <lineage>
        <taxon>Bacteria</taxon>
        <taxon>Pseudomonadati</taxon>
        <taxon>Pseudomonadota</taxon>
        <taxon>Gammaproteobacteria</taxon>
        <taxon>Alteromonadales</taxon>
        <taxon>Pseudoalteromonadaceae</taxon>
        <taxon>Pseudoalteromonas</taxon>
    </lineage>
</organism>
<sequence length="37" mass="4302">MPIVALFISLTGKLQEYCHSRITLGIDPWLFVLTVYY</sequence>
<comment type="caution">
    <text evidence="1">The sequence shown here is derived from an EMBL/GenBank/DDBJ whole genome shotgun (WGS) entry which is preliminary data.</text>
</comment>